<dbReference type="FunFam" id="3.40.50.300:FF:000808">
    <property type="entry name" value="Small GTP-binding protein, putative"/>
    <property type="match status" value="1"/>
</dbReference>
<comment type="caution">
    <text evidence="3">The sequence shown here is derived from an EMBL/GenBank/DDBJ whole genome shotgun (WGS) entry which is preliminary data.</text>
</comment>
<dbReference type="GO" id="GO:0003924">
    <property type="term" value="F:GTPase activity"/>
    <property type="evidence" value="ECO:0007669"/>
    <property type="project" value="InterPro"/>
</dbReference>
<evidence type="ECO:0000256" key="1">
    <source>
        <dbReference type="ARBA" id="ARBA00022741"/>
    </source>
</evidence>
<dbReference type="InterPro" id="IPR001806">
    <property type="entry name" value="Small_GTPase"/>
</dbReference>
<dbReference type="PANTHER" id="PTHR47978">
    <property type="match status" value="1"/>
</dbReference>
<protein>
    <submittedName>
        <fullName evidence="3">Uncharacterized protein</fullName>
    </submittedName>
</protein>
<dbReference type="InterPro" id="IPR027417">
    <property type="entry name" value="P-loop_NTPase"/>
</dbReference>
<proteinExistence type="predicted"/>
<dbReference type="GO" id="GO:0005525">
    <property type="term" value="F:GTP binding"/>
    <property type="evidence" value="ECO:0007669"/>
    <property type="project" value="InterPro"/>
</dbReference>
<accession>A0A8K0JH29</accession>
<evidence type="ECO:0000313" key="3">
    <source>
        <dbReference type="EMBL" id="KAG7528293.1"/>
    </source>
</evidence>
<dbReference type="PROSITE" id="PS51421">
    <property type="entry name" value="RAS"/>
    <property type="match status" value="1"/>
</dbReference>
<dbReference type="EMBL" id="JABELV010000192">
    <property type="protein sequence ID" value="KAG7528293.1"/>
    <property type="molecule type" value="Genomic_DNA"/>
</dbReference>
<dbReference type="PRINTS" id="PR00449">
    <property type="entry name" value="RASTRNSFRMNG"/>
</dbReference>
<keyword evidence="4" id="KW-1185">Reference proteome</keyword>
<dbReference type="Pfam" id="PF00071">
    <property type="entry name" value="Ras"/>
    <property type="match status" value="1"/>
</dbReference>
<evidence type="ECO:0000256" key="2">
    <source>
        <dbReference type="SAM" id="MobiDB-lite"/>
    </source>
</evidence>
<dbReference type="SUPFAM" id="SSF52540">
    <property type="entry name" value="P-loop containing nucleoside triphosphate hydrolases"/>
    <property type="match status" value="1"/>
</dbReference>
<gene>
    <name evidence="3" type="ORF">FFLO_06256</name>
</gene>
<dbReference type="PROSITE" id="PS51420">
    <property type="entry name" value="RHO"/>
    <property type="match status" value="1"/>
</dbReference>
<dbReference type="SMART" id="SM00173">
    <property type="entry name" value="RAS"/>
    <property type="match status" value="1"/>
</dbReference>
<feature type="region of interest" description="Disordered" evidence="2">
    <location>
        <begin position="175"/>
        <end position="211"/>
    </location>
</feature>
<name>A0A8K0JH29_9TREE</name>
<reference evidence="3" key="1">
    <citation type="submission" date="2020-04" db="EMBL/GenBank/DDBJ databases">
        <title>Analysis of mating type loci in Filobasidium floriforme.</title>
        <authorList>
            <person name="Nowrousian M."/>
        </authorList>
    </citation>
    <scope>NUCLEOTIDE SEQUENCE</scope>
    <source>
        <strain evidence="3">CBS 6242</strain>
    </source>
</reference>
<evidence type="ECO:0000313" key="4">
    <source>
        <dbReference type="Proteomes" id="UP000812966"/>
    </source>
</evidence>
<dbReference type="CDD" id="cd01860">
    <property type="entry name" value="Rab5_related"/>
    <property type="match status" value="1"/>
</dbReference>
<dbReference type="Gene3D" id="3.40.50.300">
    <property type="entry name" value="P-loop containing nucleotide triphosphate hydrolases"/>
    <property type="match status" value="1"/>
</dbReference>
<dbReference type="SMART" id="SM00176">
    <property type="entry name" value="RAN"/>
    <property type="match status" value="1"/>
</dbReference>
<sequence>MSRNAQSFKLVLLGESAVGKSSLVLRFAKDEYSDFRESTIGAAFLTQTLTTDEGRDIKFEIWDTSTTPGYRSLAPIYFRNSAAAVIVYDITQRSQASFAQAKTWVQTLRRQADPSITIILVGNKLDLASSSRGTDRELAEAYAEEEGLLFVEASAKTGENVQEVFMQVAKKLPLAPPPQATSGGGGKPGQKGVKLAPGQASGQQAAQACNC</sequence>
<dbReference type="SMART" id="SM00175">
    <property type="entry name" value="RAB"/>
    <property type="match status" value="1"/>
</dbReference>
<dbReference type="InterPro" id="IPR005225">
    <property type="entry name" value="Small_GTP-bd"/>
</dbReference>
<dbReference type="NCBIfam" id="TIGR00231">
    <property type="entry name" value="small_GTP"/>
    <property type="match status" value="1"/>
</dbReference>
<keyword evidence="1" id="KW-0547">Nucleotide-binding</keyword>
<dbReference type="PROSITE" id="PS51419">
    <property type="entry name" value="RAB"/>
    <property type="match status" value="1"/>
</dbReference>
<organism evidence="3 4">
    <name type="scientific">Filobasidium floriforme</name>
    <dbReference type="NCBI Taxonomy" id="5210"/>
    <lineage>
        <taxon>Eukaryota</taxon>
        <taxon>Fungi</taxon>
        <taxon>Dikarya</taxon>
        <taxon>Basidiomycota</taxon>
        <taxon>Agaricomycotina</taxon>
        <taxon>Tremellomycetes</taxon>
        <taxon>Filobasidiales</taxon>
        <taxon>Filobasidiaceae</taxon>
        <taxon>Filobasidium</taxon>
    </lineage>
</organism>
<dbReference type="Proteomes" id="UP000812966">
    <property type="component" value="Unassembled WGS sequence"/>
</dbReference>
<feature type="compositionally biased region" description="Low complexity" evidence="2">
    <location>
        <begin position="190"/>
        <end position="211"/>
    </location>
</feature>
<dbReference type="SMART" id="SM00174">
    <property type="entry name" value="RHO"/>
    <property type="match status" value="1"/>
</dbReference>
<dbReference type="AlphaFoldDB" id="A0A8K0JH29"/>